<evidence type="ECO:0000259" key="10">
    <source>
        <dbReference type="Pfam" id="PF00056"/>
    </source>
</evidence>
<feature type="binding site" evidence="6 8">
    <location>
        <position position="120"/>
    </location>
    <ligand>
        <name>substrate</name>
    </ligand>
</feature>
<feature type="domain" description="Lactate/malate dehydrogenase C-terminal" evidence="11">
    <location>
        <begin position="147"/>
        <end position="300"/>
    </location>
</feature>
<evidence type="ECO:0000256" key="4">
    <source>
        <dbReference type="ARBA" id="ARBA00023027"/>
    </source>
</evidence>
<dbReference type="AlphaFoldDB" id="A0A2W5ZCF7"/>
<evidence type="ECO:0000313" key="15">
    <source>
        <dbReference type="Proteomes" id="UP000606991"/>
    </source>
</evidence>
<evidence type="ECO:0000256" key="5">
    <source>
        <dbReference type="ARBA" id="ARBA00049258"/>
    </source>
</evidence>
<accession>A0A934JWQ1</accession>
<dbReference type="CDD" id="cd01339">
    <property type="entry name" value="LDH-like_MDH"/>
    <property type="match status" value="1"/>
</dbReference>
<keyword evidence="4 6" id="KW-0520">NAD</keyword>
<feature type="binding site" evidence="6 8">
    <location>
        <position position="82"/>
    </location>
    <ligand>
        <name>substrate</name>
    </ligand>
</feature>
<feature type="active site" description="Proton acceptor" evidence="6 7">
    <location>
        <position position="175"/>
    </location>
</feature>
<dbReference type="HAMAP" id="MF_00487">
    <property type="entry name" value="Malate_dehydrog_3"/>
    <property type="match status" value="1"/>
</dbReference>
<dbReference type="RefSeq" id="WP_337311023.1">
    <property type="nucleotide sequence ID" value="NZ_JAEKNS010000075.1"/>
</dbReference>
<dbReference type="InterPro" id="IPR001236">
    <property type="entry name" value="Lactate/malate_DH_N"/>
</dbReference>
<dbReference type="PRINTS" id="PR00086">
    <property type="entry name" value="LLDHDRGNASE"/>
</dbReference>
<feature type="binding site" evidence="6 9">
    <location>
        <begin position="118"/>
        <end position="120"/>
    </location>
    <ligand>
        <name>NAD(+)</name>
        <dbReference type="ChEBI" id="CHEBI:57540"/>
    </ligand>
</feature>
<feature type="binding site" evidence="6 9">
    <location>
        <position position="33"/>
    </location>
    <ligand>
        <name>NAD(+)</name>
        <dbReference type="ChEBI" id="CHEBI:57540"/>
    </ligand>
</feature>
<evidence type="ECO:0000256" key="8">
    <source>
        <dbReference type="PIRSR" id="PIRSR000102-2"/>
    </source>
</evidence>
<feature type="binding site" evidence="6 8">
    <location>
        <position position="151"/>
    </location>
    <ligand>
        <name>substrate</name>
    </ligand>
</feature>
<dbReference type="PANTHER" id="PTHR43128:SF16">
    <property type="entry name" value="L-LACTATE DEHYDROGENASE"/>
    <property type="match status" value="1"/>
</dbReference>
<dbReference type="SUPFAM" id="SSF56327">
    <property type="entry name" value="LDH C-terminal domain-like"/>
    <property type="match status" value="1"/>
</dbReference>
<dbReference type="EMBL" id="QHBU01000148">
    <property type="protein sequence ID" value="PZR80595.1"/>
    <property type="molecule type" value="Genomic_DNA"/>
</dbReference>
<comment type="catalytic activity">
    <reaction evidence="5">
        <text>(S)-lactate + NAD(+) = pyruvate + NADH + H(+)</text>
        <dbReference type="Rhea" id="RHEA:23444"/>
        <dbReference type="ChEBI" id="CHEBI:15361"/>
        <dbReference type="ChEBI" id="CHEBI:15378"/>
        <dbReference type="ChEBI" id="CHEBI:16651"/>
        <dbReference type="ChEBI" id="CHEBI:57540"/>
        <dbReference type="ChEBI" id="CHEBI:57945"/>
        <dbReference type="EC" id="1.1.1.27"/>
    </reaction>
</comment>
<reference evidence="13 14" key="1">
    <citation type="journal article" date="2017" name="Nature">
        <title>Atmospheric trace gases support primary production in Antarctic desert surface soil.</title>
        <authorList>
            <person name="Ji M."/>
            <person name="Greening C."/>
            <person name="Vanwonterghem I."/>
            <person name="Carere C.R."/>
            <person name="Bay S.K."/>
            <person name="Steen J.A."/>
            <person name="Montgomery K."/>
            <person name="Lines T."/>
            <person name="Beardall J."/>
            <person name="van Dorst J."/>
            <person name="Snape I."/>
            <person name="Stott M.B."/>
            <person name="Hugenholtz P."/>
            <person name="Ferrari B.C."/>
        </authorList>
    </citation>
    <scope>NUCLEOTIDE SEQUENCE [LARGE SCALE GENOMIC DNA]</scope>
    <source>
        <strain evidence="13">RRmetagenome_bin12</strain>
    </source>
</reference>
<dbReference type="PANTHER" id="PTHR43128">
    <property type="entry name" value="L-2-HYDROXYCARBOXYLATE DEHYDROGENASE (NAD(P)(+))"/>
    <property type="match status" value="1"/>
</dbReference>
<dbReference type="NCBIfam" id="TIGR01763">
    <property type="entry name" value="MalateDH_bact"/>
    <property type="match status" value="1"/>
</dbReference>
<feature type="domain" description="Lactate/malate dehydrogenase N-terminal" evidence="10">
    <location>
        <begin position="4"/>
        <end position="142"/>
    </location>
</feature>
<comment type="similarity">
    <text evidence="6">Belongs to the LDH/MDH superfamily. MDH type 3 family.</text>
</comment>
<dbReference type="EMBL" id="JAEKNS010000075">
    <property type="protein sequence ID" value="MBJ7594644.1"/>
    <property type="molecule type" value="Genomic_DNA"/>
</dbReference>
<evidence type="ECO:0000313" key="12">
    <source>
        <dbReference type="EMBL" id="MBJ7594644.1"/>
    </source>
</evidence>
<organism evidence="13 14">
    <name type="scientific">Candidatus Aeolococcus gillhamiae</name>
    <dbReference type="NCBI Taxonomy" id="3127015"/>
    <lineage>
        <taxon>Bacteria</taxon>
        <taxon>Bacillati</taxon>
        <taxon>Candidatus Dormiibacterota</taxon>
        <taxon>Candidatus Dormibacteria</taxon>
        <taxon>Candidatus Aeolococcales</taxon>
        <taxon>Candidatus Aeolococcaceae</taxon>
        <taxon>Candidatus Aeolococcus</taxon>
    </lineage>
</organism>
<sequence>MRFKITVVGAGNVGATLTQRLAERNYADIVLVDIVEGLPQGKALDMLEAGPIVGYDSLVTGTNGYEETAGSDVVLITSGVARKPGMSRDDLVMTNATIVASVARQVAEQSPDSVIVVVSNPLDAMAQVAKAVSGFPRERVIGMAGVLDTARFRTFIARELDASVLDVAAYVLGGHGDTMVPLTSLTTVAGVPVSELIPAERLESIVQRARDGGAEIVALLKTGSAYYAPSAAAAQMTDAILLDTRQVLPCAVHLDGEYGIRGLYTGVPARLGAGGLVDVVEVALSDGDRAALHRSAASVQQLVDLMDSRRADIDPSMPALGEAVAVG</sequence>
<evidence type="ECO:0000256" key="1">
    <source>
        <dbReference type="ARBA" id="ARBA00006054"/>
    </source>
</evidence>
<dbReference type="GO" id="GO:0004459">
    <property type="term" value="F:L-lactate dehydrogenase (NAD+) activity"/>
    <property type="evidence" value="ECO:0007669"/>
    <property type="project" value="UniProtKB-EC"/>
</dbReference>
<dbReference type="Gene3D" id="3.40.50.720">
    <property type="entry name" value="NAD(P)-binding Rossmann-like Domain"/>
    <property type="match status" value="1"/>
</dbReference>
<dbReference type="InterPro" id="IPR036291">
    <property type="entry name" value="NAD(P)-bd_dom_sf"/>
</dbReference>
<dbReference type="InterPro" id="IPR022383">
    <property type="entry name" value="Lactate/malate_DH_C"/>
</dbReference>
<gene>
    <name evidence="6 13" type="primary">mdh</name>
    <name evidence="13" type="ORF">DLM65_07645</name>
    <name evidence="12" type="ORF">JF886_07230</name>
</gene>
<keyword evidence="3 6" id="KW-0560">Oxidoreductase</keyword>
<feature type="binding site" evidence="6 9">
    <location>
        <begin position="9"/>
        <end position="14"/>
    </location>
    <ligand>
        <name>NAD(+)</name>
        <dbReference type="ChEBI" id="CHEBI:57540"/>
    </ligand>
</feature>
<dbReference type="Pfam" id="PF02866">
    <property type="entry name" value="Ldh_1_C"/>
    <property type="match status" value="1"/>
</dbReference>
<protein>
    <recommendedName>
        <fullName evidence="6">Malate dehydrogenase</fullName>
        <ecNumber evidence="6">1.1.1.37</ecNumber>
    </recommendedName>
</protein>
<dbReference type="NCBIfam" id="NF004863">
    <property type="entry name" value="PRK06223.1"/>
    <property type="match status" value="1"/>
</dbReference>
<reference evidence="12 15" key="3">
    <citation type="submission" date="2020-10" db="EMBL/GenBank/DDBJ databases">
        <title>Ca. Dormibacterota MAGs.</title>
        <authorList>
            <person name="Montgomery K."/>
        </authorList>
    </citation>
    <scope>NUCLEOTIDE SEQUENCE [LARGE SCALE GENOMIC DNA]</scope>
    <source>
        <strain evidence="12">SC8812_S17_18</strain>
    </source>
</reference>
<feature type="binding site" evidence="6 8">
    <location>
        <position position="88"/>
    </location>
    <ligand>
        <name>substrate</name>
    </ligand>
</feature>
<dbReference type="Pfam" id="PF00056">
    <property type="entry name" value="Ldh_1_N"/>
    <property type="match status" value="1"/>
</dbReference>
<dbReference type="FunFam" id="3.40.50.720:FF:000018">
    <property type="entry name" value="Malate dehydrogenase"/>
    <property type="match status" value="1"/>
</dbReference>
<dbReference type="GO" id="GO:0006089">
    <property type="term" value="P:lactate metabolic process"/>
    <property type="evidence" value="ECO:0007669"/>
    <property type="project" value="TreeGrafter"/>
</dbReference>
<dbReference type="Proteomes" id="UP000606991">
    <property type="component" value="Unassembled WGS sequence"/>
</dbReference>
<feature type="binding site" evidence="6 9">
    <location>
        <position position="95"/>
    </location>
    <ligand>
        <name>NAD(+)</name>
        <dbReference type="ChEBI" id="CHEBI:57540"/>
    </ligand>
</feature>
<evidence type="ECO:0000256" key="2">
    <source>
        <dbReference type="ARBA" id="ARBA00022532"/>
    </source>
</evidence>
<keyword evidence="2 6" id="KW-0816">Tricarboxylic acid cycle</keyword>
<dbReference type="PIRSF" id="PIRSF000102">
    <property type="entry name" value="Lac_mal_DH"/>
    <property type="match status" value="1"/>
</dbReference>
<evidence type="ECO:0000313" key="14">
    <source>
        <dbReference type="Proteomes" id="UP000248724"/>
    </source>
</evidence>
<dbReference type="GO" id="GO:0030060">
    <property type="term" value="F:L-malate dehydrogenase (NAD+) activity"/>
    <property type="evidence" value="ECO:0007669"/>
    <property type="project" value="UniProtKB-UniRule"/>
</dbReference>
<dbReference type="Proteomes" id="UP000248724">
    <property type="component" value="Unassembled WGS sequence"/>
</dbReference>
<name>A0A2W5ZCF7_9BACT</name>
<evidence type="ECO:0000256" key="3">
    <source>
        <dbReference type="ARBA" id="ARBA00023002"/>
    </source>
</evidence>
<evidence type="ECO:0000256" key="7">
    <source>
        <dbReference type="PIRSR" id="PIRSR000102-1"/>
    </source>
</evidence>
<evidence type="ECO:0000259" key="11">
    <source>
        <dbReference type="Pfam" id="PF02866"/>
    </source>
</evidence>
<dbReference type="InterPro" id="IPR001557">
    <property type="entry name" value="L-lactate/malate_DH"/>
</dbReference>
<evidence type="ECO:0000256" key="9">
    <source>
        <dbReference type="PIRSR" id="PIRSR000102-3"/>
    </source>
</evidence>
<dbReference type="GO" id="GO:0006099">
    <property type="term" value="P:tricarboxylic acid cycle"/>
    <property type="evidence" value="ECO:0007669"/>
    <property type="project" value="UniProtKB-UniRule"/>
</dbReference>
<dbReference type="EC" id="1.1.1.37" evidence="6"/>
<comment type="similarity">
    <text evidence="1">Belongs to the LDH/MDH superfamily. LDH family.</text>
</comment>
<dbReference type="Gene3D" id="3.90.110.10">
    <property type="entry name" value="Lactate dehydrogenase/glycoside hydrolase, family 4, C-terminal"/>
    <property type="match status" value="1"/>
</dbReference>
<reference evidence="13" key="2">
    <citation type="submission" date="2018-05" db="EMBL/GenBank/DDBJ databases">
        <authorList>
            <person name="Ferrari B."/>
        </authorList>
    </citation>
    <scope>NUCLEOTIDE SEQUENCE</scope>
    <source>
        <strain evidence="13">RRmetagenome_bin12</strain>
    </source>
</reference>
<comment type="caution">
    <text evidence="13">The sequence shown here is derived from an EMBL/GenBank/DDBJ whole genome shotgun (WGS) entry which is preliminary data.</text>
</comment>
<proteinExistence type="inferred from homology"/>
<dbReference type="InterPro" id="IPR015955">
    <property type="entry name" value="Lactate_DH/Glyco_Ohase_4_C"/>
</dbReference>
<dbReference type="FunFam" id="3.90.110.10:FF:000004">
    <property type="entry name" value="Malate dehydrogenase"/>
    <property type="match status" value="1"/>
</dbReference>
<dbReference type="SUPFAM" id="SSF51735">
    <property type="entry name" value="NAD(P)-binding Rossmann-fold domains"/>
    <property type="match status" value="1"/>
</dbReference>
<dbReference type="InterPro" id="IPR011275">
    <property type="entry name" value="Malate_DH_type3"/>
</dbReference>
<comment type="function">
    <text evidence="6">Catalyzes the reversible oxidation of malate to oxaloacetate.</text>
</comment>
<evidence type="ECO:0000256" key="6">
    <source>
        <dbReference type="HAMAP-Rule" id="MF_00487"/>
    </source>
</evidence>
<comment type="catalytic activity">
    <reaction evidence="6">
        <text>(S)-malate + NAD(+) = oxaloacetate + NADH + H(+)</text>
        <dbReference type="Rhea" id="RHEA:21432"/>
        <dbReference type="ChEBI" id="CHEBI:15378"/>
        <dbReference type="ChEBI" id="CHEBI:15589"/>
        <dbReference type="ChEBI" id="CHEBI:16452"/>
        <dbReference type="ChEBI" id="CHEBI:57540"/>
        <dbReference type="ChEBI" id="CHEBI:57945"/>
        <dbReference type="EC" id="1.1.1.37"/>
    </reaction>
</comment>
<accession>A0A2W5ZCF7</accession>
<evidence type="ECO:0000313" key="13">
    <source>
        <dbReference type="EMBL" id="PZR80595.1"/>
    </source>
</evidence>